<sequence length="238" mass="27470">MHTSGPVPNHELYEVFHSLFEVVPADTAERIAISQALRYQVYCLEQGFERPEAHPDERERDPYDGRSVHALVRCRRTGQFAGSVRLVLSHPQNRDAPFPIEEHCLDVFHRPSMRWELPRHATAEISRFAISRRFTRVPHITIGLFAGIVQMSVRQGITDWYAVMEPALLRLLTRFGIRFQPIGGMVAYHGRRRPTRGLADRILAGIHQERPEVWEVITDCGRMWPLTGESRKPGEARY</sequence>
<evidence type="ECO:0000256" key="7">
    <source>
        <dbReference type="ARBA" id="ARBA00048576"/>
    </source>
</evidence>
<dbReference type="Pfam" id="PF13444">
    <property type="entry name" value="Acetyltransf_5"/>
    <property type="match status" value="1"/>
</dbReference>
<organism evidence="8 9">
    <name type="scientific">Thiohalorhabdus methylotrophus</name>
    <dbReference type="NCBI Taxonomy" id="3242694"/>
    <lineage>
        <taxon>Bacteria</taxon>
        <taxon>Pseudomonadati</taxon>
        <taxon>Pseudomonadota</taxon>
        <taxon>Gammaproteobacteria</taxon>
        <taxon>Thiohalorhabdales</taxon>
        <taxon>Thiohalorhabdaceae</taxon>
        <taxon>Thiohalorhabdus</taxon>
    </lineage>
</organism>
<dbReference type="InterPro" id="IPR001690">
    <property type="entry name" value="Autoind_synthase"/>
</dbReference>
<dbReference type="PANTHER" id="PTHR39322:SF1">
    <property type="entry name" value="ISOVALERYL-HOMOSERINE LACTONE SYNTHASE"/>
    <property type="match status" value="1"/>
</dbReference>
<dbReference type="RefSeq" id="WP_373655731.1">
    <property type="nucleotide sequence ID" value="NZ_JBGUAW010000005.1"/>
</dbReference>
<evidence type="ECO:0000313" key="8">
    <source>
        <dbReference type="EMBL" id="MFA9460948.1"/>
    </source>
</evidence>
<gene>
    <name evidence="8" type="ORF">ACERLL_08935</name>
</gene>
<keyword evidence="5" id="KW-0949">S-adenosyl-L-methionine</keyword>
<dbReference type="Proteomes" id="UP001575181">
    <property type="component" value="Unassembled WGS sequence"/>
</dbReference>
<dbReference type="SUPFAM" id="SSF55729">
    <property type="entry name" value="Acyl-CoA N-acyltransferases (Nat)"/>
    <property type="match status" value="1"/>
</dbReference>
<keyword evidence="3" id="KW-0673">Quorum sensing</keyword>
<dbReference type="Gene3D" id="3.40.630.30">
    <property type="match status" value="1"/>
</dbReference>
<keyword evidence="9" id="KW-1185">Reference proteome</keyword>
<dbReference type="InterPro" id="IPR016181">
    <property type="entry name" value="Acyl_CoA_acyltransferase"/>
</dbReference>
<evidence type="ECO:0000256" key="5">
    <source>
        <dbReference type="ARBA" id="ARBA00022691"/>
    </source>
</evidence>
<evidence type="ECO:0000313" key="9">
    <source>
        <dbReference type="Proteomes" id="UP001575181"/>
    </source>
</evidence>
<dbReference type="EMBL" id="JBGUAW010000005">
    <property type="protein sequence ID" value="MFA9460948.1"/>
    <property type="molecule type" value="Genomic_DNA"/>
</dbReference>
<keyword evidence="8" id="KW-0012">Acyltransferase</keyword>
<keyword evidence="4" id="KW-0808">Transferase</keyword>
<accession>A0ABV4TUE0</accession>
<name>A0ABV4TUE0_9GAMM</name>
<evidence type="ECO:0000256" key="6">
    <source>
        <dbReference type="ARBA" id="ARBA00022929"/>
    </source>
</evidence>
<evidence type="ECO:0000256" key="4">
    <source>
        <dbReference type="ARBA" id="ARBA00022679"/>
    </source>
</evidence>
<comment type="caution">
    <text evidence="8">The sequence shown here is derived from an EMBL/GenBank/DDBJ whole genome shotgun (WGS) entry which is preliminary data.</text>
</comment>
<comment type="catalytic activity">
    <reaction evidence="7">
        <text>a fatty acyl-[ACP] + S-adenosyl-L-methionine = an N-acyl-L-homoserine lactone + S-methyl-5'-thioadenosine + holo-[ACP] + H(+)</text>
        <dbReference type="Rhea" id="RHEA:10096"/>
        <dbReference type="Rhea" id="RHEA-COMP:9685"/>
        <dbReference type="Rhea" id="RHEA-COMP:14125"/>
        <dbReference type="ChEBI" id="CHEBI:15378"/>
        <dbReference type="ChEBI" id="CHEBI:17509"/>
        <dbReference type="ChEBI" id="CHEBI:55474"/>
        <dbReference type="ChEBI" id="CHEBI:59789"/>
        <dbReference type="ChEBI" id="CHEBI:64479"/>
        <dbReference type="ChEBI" id="CHEBI:138651"/>
        <dbReference type="EC" id="2.3.1.184"/>
    </reaction>
</comment>
<keyword evidence="6" id="KW-0071">Autoinducer synthesis</keyword>
<evidence type="ECO:0000256" key="3">
    <source>
        <dbReference type="ARBA" id="ARBA00022654"/>
    </source>
</evidence>
<reference evidence="8 9" key="1">
    <citation type="submission" date="2024-08" db="EMBL/GenBank/DDBJ databases">
        <title>Whole-genome sequencing of halo(alkali)philic microorganisms from hypersaline lakes.</title>
        <authorList>
            <person name="Sorokin D.Y."/>
            <person name="Merkel A.Y."/>
            <person name="Messina E."/>
            <person name="Yakimov M."/>
        </authorList>
    </citation>
    <scope>NUCLEOTIDE SEQUENCE [LARGE SCALE GENOMIC DNA]</scope>
    <source>
        <strain evidence="8 9">Cl-TMA</strain>
    </source>
</reference>
<dbReference type="EC" id="2.3.1.184" evidence="1"/>
<evidence type="ECO:0000256" key="2">
    <source>
        <dbReference type="ARBA" id="ARBA00018768"/>
    </source>
</evidence>
<evidence type="ECO:0000256" key="1">
    <source>
        <dbReference type="ARBA" id="ARBA00012340"/>
    </source>
</evidence>
<dbReference type="PANTHER" id="PTHR39322">
    <property type="entry name" value="ACYL-HOMOSERINE-LACTONE SYNTHASE"/>
    <property type="match status" value="1"/>
</dbReference>
<proteinExistence type="predicted"/>
<dbReference type="GO" id="GO:0016746">
    <property type="term" value="F:acyltransferase activity"/>
    <property type="evidence" value="ECO:0007669"/>
    <property type="project" value="UniProtKB-KW"/>
</dbReference>
<dbReference type="NCBIfam" id="TIGR03694">
    <property type="entry name" value="exosort_acyl"/>
    <property type="match status" value="1"/>
</dbReference>
<dbReference type="InterPro" id="IPR022484">
    <property type="entry name" value="PEP-CTERM/exosrtase_acylTfrase"/>
</dbReference>
<protein>
    <recommendedName>
        <fullName evidence="2">Acyl-homoserine-lactone synthase</fullName>
        <ecNumber evidence="1">2.3.1.184</ecNumber>
    </recommendedName>
</protein>